<dbReference type="InterPro" id="IPR047768">
    <property type="entry name" value="Tn5p-like"/>
</dbReference>
<dbReference type="SUPFAM" id="SSF53098">
    <property type="entry name" value="Ribonuclease H-like"/>
    <property type="match status" value="1"/>
</dbReference>
<proteinExistence type="predicted"/>
<dbReference type="RefSeq" id="WP_230564107.1">
    <property type="nucleotide sequence ID" value="NZ_JAJITC010000018.1"/>
</dbReference>
<organism evidence="1 2">
    <name type="scientific">Paraburkholderia translucens</name>
    <dbReference type="NCBI Taxonomy" id="2886945"/>
    <lineage>
        <taxon>Bacteria</taxon>
        <taxon>Pseudomonadati</taxon>
        <taxon>Pseudomonadota</taxon>
        <taxon>Betaproteobacteria</taxon>
        <taxon>Burkholderiales</taxon>
        <taxon>Burkholderiaceae</taxon>
        <taxon>Paraburkholderia</taxon>
    </lineage>
</organism>
<dbReference type="Gene3D" id="3.90.350.10">
    <property type="entry name" value="Transposase Inhibitor Protein From Tn5, Chain A, domain 1"/>
    <property type="match status" value="1"/>
</dbReference>
<name>A0ABS8KKX2_9BURK</name>
<accession>A0ABS8KKX2</accession>
<dbReference type="PANTHER" id="PTHR37319:SF1">
    <property type="entry name" value="TRANSPOSASE TN5 DIMERISATION DOMAIN-CONTAINING PROTEIN"/>
    <property type="match status" value="1"/>
</dbReference>
<dbReference type="PANTHER" id="PTHR37319">
    <property type="entry name" value="TRANSPOSASE"/>
    <property type="match status" value="1"/>
</dbReference>
<evidence type="ECO:0000313" key="2">
    <source>
        <dbReference type="Proteomes" id="UP001430614"/>
    </source>
</evidence>
<dbReference type="EMBL" id="JAJITC010000018">
    <property type="protein sequence ID" value="MCC8405340.1"/>
    <property type="molecule type" value="Genomic_DNA"/>
</dbReference>
<gene>
    <name evidence="1" type="ORF">LJ655_26360</name>
</gene>
<comment type="caution">
    <text evidence="1">The sequence shown here is derived from an EMBL/GenBank/DDBJ whole genome shotgun (WGS) entry which is preliminary data.</text>
</comment>
<keyword evidence="2" id="KW-1185">Reference proteome</keyword>
<reference evidence="1 2" key="1">
    <citation type="submission" date="2021-11" db="EMBL/GenBank/DDBJ databases">
        <authorList>
            <person name="Oh E.-T."/>
            <person name="Kim S.-B."/>
        </authorList>
    </citation>
    <scope>NUCLEOTIDE SEQUENCE [LARGE SCALE GENOMIC DNA]</scope>
    <source>
        <strain evidence="1 2">MMS20-SJTN17</strain>
    </source>
</reference>
<dbReference type="InterPro" id="IPR012337">
    <property type="entry name" value="RNaseH-like_sf"/>
</dbReference>
<dbReference type="Proteomes" id="UP001430614">
    <property type="component" value="Unassembled WGS sequence"/>
</dbReference>
<evidence type="ECO:0000313" key="1">
    <source>
        <dbReference type="EMBL" id="MCC8405340.1"/>
    </source>
</evidence>
<sequence>MKFWTRKRFKGASELKRHNNPTRVPIEEKESWRWLENMRQSTELFDDPVRCIHIGDRERDIYGLCCTAYDLCTHFLVRTCVDRLAGDGQHTISKAMQQVQVKGLHRLELRDAKGRPMTARLELRY</sequence>
<protein>
    <submittedName>
        <fullName evidence="1">Uncharacterized protein</fullName>
    </submittedName>
</protein>